<feature type="transmembrane region" description="Helical" evidence="16">
    <location>
        <begin position="297"/>
        <end position="316"/>
    </location>
</feature>
<feature type="binding site" evidence="14">
    <location>
        <begin position="25"/>
        <end position="32"/>
    </location>
    <ligand>
        <name>GTP</name>
        <dbReference type="ChEBI" id="CHEBI:37565"/>
        <label>1</label>
    </ligand>
</feature>
<feature type="transmembrane region" description="Helical" evidence="16">
    <location>
        <begin position="703"/>
        <end position="727"/>
    </location>
</feature>
<dbReference type="InterPro" id="IPR011642">
    <property type="entry name" value="Gate_dom"/>
</dbReference>
<evidence type="ECO:0000256" key="8">
    <source>
        <dbReference type="ARBA" id="ARBA00022989"/>
    </source>
</evidence>
<reference evidence="18 19" key="1">
    <citation type="submission" date="2017-09" db="EMBL/GenBank/DDBJ databases">
        <title>Depth-based differentiation of microbial function through sediment-hosted aquifers and enrichment of novel symbionts in the deep terrestrial subsurface.</title>
        <authorList>
            <person name="Probst A.J."/>
            <person name="Ladd B."/>
            <person name="Jarett J.K."/>
            <person name="Geller-Mcgrath D.E."/>
            <person name="Sieber C.M."/>
            <person name="Emerson J.B."/>
            <person name="Anantharaman K."/>
            <person name="Thomas B.C."/>
            <person name="Malmstrom R."/>
            <person name="Stieglmeier M."/>
            <person name="Klingl A."/>
            <person name="Woyke T."/>
            <person name="Ryan C.M."/>
            <person name="Banfield J.F."/>
        </authorList>
    </citation>
    <scope>NUCLEOTIDE SEQUENCE [LARGE SCALE GENOMIC DNA]</scope>
    <source>
        <strain evidence="18">CG17_big_fil_post_rev_8_21_14_2_50_48_46</strain>
    </source>
</reference>
<feature type="transmembrane region" description="Helical" evidence="16">
    <location>
        <begin position="363"/>
        <end position="387"/>
    </location>
</feature>
<feature type="transmembrane region" description="Helical" evidence="16">
    <location>
        <begin position="676"/>
        <end position="697"/>
    </location>
</feature>
<dbReference type="InterPro" id="IPR050860">
    <property type="entry name" value="FeoB_GTPase"/>
</dbReference>
<keyword evidence="2 16" id="KW-0813">Transport</keyword>
<keyword evidence="3" id="KW-1003">Cell membrane</keyword>
<dbReference type="InterPro" id="IPR003373">
    <property type="entry name" value="Fe2_transport_prot-B"/>
</dbReference>
<feature type="transmembrane region" description="Helical" evidence="16">
    <location>
        <begin position="407"/>
        <end position="430"/>
    </location>
</feature>
<evidence type="ECO:0000256" key="13">
    <source>
        <dbReference type="NCBIfam" id="TIGR00437"/>
    </source>
</evidence>
<sequence length="733" mass="81243">MTVSTSPSSIQPDRQTRELVIAFAGNPNVGKTALINALSGSRLKVGNWPGVTVEKKEATMSYGDYQLRLIDLPGTYSLTPYTLEERVCRDFLLTTPPDLIINVIDASNLEKGLHLTAQLLEMEIPLVMALNMWDEFQEKGFRLDTDKLSEQLGLAVVPTIGPTQWGTDALLKAALTALNAEKPAKPFLYSPELEQEIEKKALELASLLALKQPLKANRWLSLQFLEQEPQTLEKLQELYGESLLPLIQKAEQDSAALEELPQRISQSRNQSIARLVGQILQEPAQNIHDRTDQLDRVLLNEWTGIPVFLGVLYLVFKMTFDISTPLVDFVDGFFNGFLAYWAEHLLLSLHFPHFLISLLKEGVIGGVGLVLSFVPILVFLYLFLAILEESGYMARAAFLMDRFMFRFGLHGKAFVPLLVGFGCNVPAVYASRALENQTDRKITVAILSFMSCGAKLPIYALFTSVFFEQYQALVILLLYLTGIGVAIFWALVLRKTKFKSEIPVFLMELPPYRVPTFKMLGASIWIKTRAFIQQAGTVIAVAMILLWCLVNLPYGAPTSETVLARSAQSIAPLFKPLGFGDHWEPVASILPGFMAKEMVVGTLGVVMSVQSAEATAADRSLQQDIIEQLNAFGKAGKAILNNLIGNLLPNTFVMENTQKDSPLTLRIREKFTPLSAFSYMVFNLLLLSCISVVGAVTHEFGHAYLGFILFLTSGTAYTVAALVYNLGRLLGLT</sequence>
<keyword evidence="11 14" id="KW-0342">GTP-binding</keyword>
<dbReference type="SUPFAM" id="SSF52540">
    <property type="entry name" value="P-loop containing nucleoside triphosphate hydrolases"/>
    <property type="match status" value="1"/>
</dbReference>
<dbReference type="InterPro" id="IPR030389">
    <property type="entry name" value="G_FEOB_dom"/>
</dbReference>
<evidence type="ECO:0000313" key="18">
    <source>
        <dbReference type="EMBL" id="PIW13753.1"/>
    </source>
</evidence>
<dbReference type="GO" id="GO:0005886">
    <property type="term" value="C:plasma membrane"/>
    <property type="evidence" value="ECO:0007669"/>
    <property type="project" value="UniProtKB-SubCell"/>
</dbReference>
<feature type="binding site" evidence="14">
    <location>
        <begin position="50"/>
        <end position="54"/>
    </location>
    <ligand>
        <name>GTP</name>
        <dbReference type="ChEBI" id="CHEBI:37565"/>
        <label>1</label>
    </ligand>
</feature>
<dbReference type="Proteomes" id="UP000231019">
    <property type="component" value="Unassembled WGS sequence"/>
</dbReference>
<evidence type="ECO:0000256" key="15">
    <source>
        <dbReference type="PIRSR" id="PIRSR603373-2"/>
    </source>
</evidence>
<dbReference type="CDD" id="cd01879">
    <property type="entry name" value="FeoB"/>
    <property type="match status" value="1"/>
</dbReference>
<evidence type="ECO:0000256" key="2">
    <source>
        <dbReference type="ARBA" id="ARBA00022448"/>
    </source>
</evidence>
<evidence type="ECO:0000256" key="10">
    <source>
        <dbReference type="ARBA" id="ARBA00023065"/>
    </source>
</evidence>
<dbReference type="GO" id="GO:0046872">
    <property type="term" value="F:metal ion binding"/>
    <property type="evidence" value="ECO:0007669"/>
    <property type="project" value="UniProtKB-KW"/>
</dbReference>
<evidence type="ECO:0000256" key="4">
    <source>
        <dbReference type="ARBA" id="ARBA00022496"/>
    </source>
</evidence>
<dbReference type="Pfam" id="PF07670">
    <property type="entry name" value="Gate"/>
    <property type="match status" value="2"/>
</dbReference>
<feature type="binding site" evidence="15">
    <location>
        <position position="39"/>
    </location>
    <ligand>
        <name>Mg(2+)</name>
        <dbReference type="ChEBI" id="CHEBI:18420"/>
        <label>2</label>
    </ligand>
</feature>
<dbReference type="PROSITE" id="PS51711">
    <property type="entry name" value="G_FEOB"/>
    <property type="match status" value="1"/>
</dbReference>
<evidence type="ECO:0000256" key="12">
    <source>
        <dbReference type="ARBA" id="ARBA00023136"/>
    </source>
</evidence>
<evidence type="ECO:0000259" key="17">
    <source>
        <dbReference type="PROSITE" id="PS51711"/>
    </source>
</evidence>
<gene>
    <name evidence="18" type="primary">feoB</name>
    <name evidence="18" type="ORF">COW36_24100</name>
</gene>
<keyword evidence="7 14" id="KW-0547">Nucleotide-binding</keyword>
<dbReference type="PANTHER" id="PTHR43185:SF1">
    <property type="entry name" value="FE(2+) TRANSPORTER FEOB"/>
    <property type="match status" value="1"/>
</dbReference>
<dbReference type="NCBIfam" id="TIGR00437">
    <property type="entry name" value="feoB"/>
    <property type="match status" value="1"/>
</dbReference>
<keyword evidence="6 16" id="KW-0812">Transmembrane</keyword>
<comment type="subcellular location">
    <subcellularLocation>
        <location evidence="1 16">Cell inner membrane</location>
        <topology evidence="1 16">Multi-pass membrane protein</topology>
    </subcellularLocation>
</comment>
<keyword evidence="15" id="KW-0479">Metal-binding</keyword>
<dbReference type="GO" id="GO:0015093">
    <property type="term" value="F:ferrous iron transmembrane transporter activity"/>
    <property type="evidence" value="ECO:0007669"/>
    <property type="project" value="UniProtKB-UniRule"/>
</dbReference>
<keyword evidence="9 16" id="KW-0408">Iron</keyword>
<dbReference type="FunFam" id="3.40.50.300:FF:000426">
    <property type="entry name" value="Ferrous iron transport protein B"/>
    <property type="match status" value="1"/>
</dbReference>
<keyword evidence="5" id="KW-0997">Cell inner membrane</keyword>
<proteinExistence type="inferred from homology"/>
<dbReference type="GO" id="GO:0005525">
    <property type="term" value="F:GTP binding"/>
    <property type="evidence" value="ECO:0007669"/>
    <property type="project" value="UniProtKB-KW"/>
</dbReference>
<evidence type="ECO:0000256" key="9">
    <source>
        <dbReference type="ARBA" id="ARBA00023004"/>
    </source>
</evidence>
<evidence type="ECO:0000256" key="5">
    <source>
        <dbReference type="ARBA" id="ARBA00022519"/>
    </source>
</evidence>
<comment type="caution">
    <text evidence="18">The sequence shown here is derived from an EMBL/GenBank/DDBJ whole genome shotgun (WGS) entry which is preliminary data.</text>
</comment>
<keyword evidence="4 16" id="KW-0410">Iron transport</keyword>
<feature type="transmembrane region" description="Helical" evidence="16">
    <location>
        <begin position="473"/>
        <end position="493"/>
    </location>
</feature>
<dbReference type="Pfam" id="PF17910">
    <property type="entry name" value="FeoB_Cyto"/>
    <property type="match status" value="1"/>
</dbReference>
<evidence type="ECO:0000256" key="16">
    <source>
        <dbReference type="RuleBase" id="RU362098"/>
    </source>
</evidence>
<keyword evidence="15" id="KW-0460">Magnesium</keyword>
<dbReference type="InterPro" id="IPR027417">
    <property type="entry name" value="P-loop_NTPase"/>
</dbReference>
<keyword evidence="8 16" id="KW-1133">Transmembrane helix</keyword>
<comment type="similarity">
    <text evidence="16">Belongs to the TRAFAC class TrmE-Era-EngA-EngB-Septin-like GTPase superfamily. FeoB GTPase (TC 9.A.8) family.</text>
</comment>
<feature type="transmembrane region" description="Helical" evidence="16">
    <location>
        <begin position="442"/>
        <end position="467"/>
    </location>
</feature>
<comment type="function">
    <text evidence="16">Probable transporter of a GTP-driven Fe(2+) uptake system.</text>
</comment>
<evidence type="ECO:0000256" key="3">
    <source>
        <dbReference type="ARBA" id="ARBA00022475"/>
    </source>
</evidence>
<keyword evidence="12 16" id="KW-0472">Membrane</keyword>
<dbReference type="Gene3D" id="3.40.50.300">
    <property type="entry name" value="P-loop containing nucleotide triphosphate hydrolases"/>
    <property type="match status" value="1"/>
</dbReference>
<feature type="binding site" evidence="15">
    <location>
        <position position="40"/>
    </location>
    <ligand>
        <name>Mg(2+)</name>
        <dbReference type="ChEBI" id="CHEBI:18420"/>
        <label>2</label>
    </ligand>
</feature>
<evidence type="ECO:0000313" key="19">
    <source>
        <dbReference type="Proteomes" id="UP000231019"/>
    </source>
</evidence>
<feature type="binding site" evidence="15">
    <location>
        <position position="36"/>
    </location>
    <ligand>
        <name>Mg(2+)</name>
        <dbReference type="ChEBI" id="CHEBI:18420"/>
        <label>2</label>
    </ligand>
</feature>
<accession>A0A2M7FXN5</accession>
<evidence type="ECO:0000256" key="11">
    <source>
        <dbReference type="ARBA" id="ARBA00023134"/>
    </source>
</evidence>
<feature type="binding site" evidence="15">
    <location>
        <position position="37"/>
    </location>
    <ligand>
        <name>Mg(2+)</name>
        <dbReference type="ChEBI" id="CHEBI:18420"/>
        <label>2</label>
    </ligand>
</feature>
<dbReference type="InterPro" id="IPR041069">
    <property type="entry name" value="FeoB_Cyto"/>
</dbReference>
<dbReference type="EMBL" id="PFFQ01000066">
    <property type="protein sequence ID" value="PIW13753.1"/>
    <property type="molecule type" value="Genomic_DNA"/>
</dbReference>
<evidence type="ECO:0000256" key="6">
    <source>
        <dbReference type="ARBA" id="ARBA00022692"/>
    </source>
</evidence>
<feature type="transmembrane region" description="Helical" evidence="16">
    <location>
        <begin position="336"/>
        <end position="356"/>
    </location>
</feature>
<dbReference type="Gene3D" id="1.10.287.1770">
    <property type="match status" value="1"/>
</dbReference>
<evidence type="ECO:0000256" key="14">
    <source>
        <dbReference type="PIRSR" id="PIRSR603373-1"/>
    </source>
</evidence>
<dbReference type="Pfam" id="PF07664">
    <property type="entry name" value="FeoB_C"/>
    <property type="match status" value="1"/>
</dbReference>
<feature type="domain" description="FeoB-type G" evidence="17">
    <location>
        <begin position="18"/>
        <end position="180"/>
    </location>
</feature>
<organism evidence="18 19">
    <name type="scientific">bacterium (Candidatus Blackallbacteria) CG17_big_fil_post_rev_8_21_14_2_50_48_46</name>
    <dbReference type="NCBI Taxonomy" id="2014261"/>
    <lineage>
        <taxon>Bacteria</taxon>
        <taxon>Candidatus Blackallbacteria</taxon>
    </lineage>
</organism>
<protein>
    <recommendedName>
        <fullName evidence="13 16">Ferrous iron transport protein B</fullName>
    </recommendedName>
</protein>
<keyword evidence="10" id="KW-0406">Ion transport</keyword>
<evidence type="ECO:0000256" key="7">
    <source>
        <dbReference type="ARBA" id="ARBA00022741"/>
    </source>
</evidence>
<dbReference type="PANTHER" id="PTHR43185">
    <property type="entry name" value="FERROUS IRON TRANSPORT PROTEIN B"/>
    <property type="match status" value="1"/>
</dbReference>
<feature type="binding site" evidence="14">
    <location>
        <begin position="71"/>
        <end position="74"/>
    </location>
    <ligand>
        <name>GTP</name>
        <dbReference type="ChEBI" id="CHEBI:37565"/>
        <label>1</label>
    </ligand>
</feature>
<dbReference type="AlphaFoldDB" id="A0A2M7FXN5"/>
<feature type="binding site" evidence="14">
    <location>
        <begin position="131"/>
        <end position="134"/>
    </location>
    <ligand>
        <name>GTP</name>
        <dbReference type="ChEBI" id="CHEBI:37565"/>
        <label>1</label>
    </ligand>
</feature>
<dbReference type="Pfam" id="PF02421">
    <property type="entry name" value="FeoB_N"/>
    <property type="match status" value="1"/>
</dbReference>
<evidence type="ECO:0000256" key="1">
    <source>
        <dbReference type="ARBA" id="ARBA00004429"/>
    </source>
</evidence>
<dbReference type="InterPro" id="IPR011640">
    <property type="entry name" value="Fe2_transport_prot_B_C"/>
</dbReference>
<name>A0A2M7FXN5_9BACT</name>